<feature type="signal peptide" evidence="1">
    <location>
        <begin position="1"/>
        <end position="22"/>
    </location>
</feature>
<feature type="domain" description="Sulphur oxidation protein SoxZ" evidence="2">
    <location>
        <begin position="172"/>
        <end position="259"/>
    </location>
</feature>
<evidence type="ECO:0000313" key="4">
    <source>
        <dbReference type="EMBL" id="EGW23842.1"/>
    </source>
</evidence>
<dbReference type="RefSeq" id="WP_006892162.1">
    <property type="nucleotide sequence ID" value="NZ_JH109152.1"/>
</dbReference>
<dbReference type="Gene3D" id="2.60.40.10">
    <property type="entry name" value="Immunoglobulins"/>
    <property type="match status" value="1"/>
</dbReference>
<dbReference type="OrthoDB" id="8538315at2"/>
<proteinExistence type="predicted"/>
<dbReference type="SUPFAM" id="SSF81296">
    <property type="entry name" value="E set domains"/>
    <property type="match status" value="1"/>
</dbReference>
<feature type="domain" description="Ig-like SoxY" evidence="3">
    <location>
        <begin position="36"/>
        <end position="145"/>
    </location>
</feature>
<evidence type="ECO:0000313" key="5">
    <source>
        <dbReference type="Proteomes" id="UP000004664"/>
    </source>
</evidence>
<dbReference type="STRING" id="697282.Mettu_2708"/>
<dbReference type="eggNOG" id="COG5501">
    <property type="taxonomic scope" value="Bacteria"/>
</dbReference>
<dbReference type="NCBIfam" id="TIGR04557">
    <property type="entry name" value="fuse_rel_SoxYZ"/>
    <property type="match status" value="1"/>
</dbReference>
<dbReference type="InterPro" id="IPR014756">
    <property type="entry name" value="Ig_E-set"/>
</dbReference>
<evidence type="ECO:0000259" key="2">
    <source>
        <dbReference type="Pfam" id="PF08770"/>
    </source>
</evidence>
<keyword evidence="5" id="KW-1185">Reference proteome</keyword>
<dbReference type="InterPro" id="IPR014880">
    <property type="entry name" value="SoxZ_dom"/>
</dbReference>
<dbReference type="InterPro" id="IPR032711">
    <property type="entry name" value="SoxY"/>
</dbReference>
<dbReference type="InterPro" id="IPR013783">
    <property type="entry name" value="Ig-like_fold"/>
</dbReference>
<dbReference type="InterPro" id="IPR038162">
    <property type="entry name" value="SoxY_sf"/>
</dbReference>
<gene>
    <name evidence="4" type="ORF">Mettu_2708</name>
</gene>
<dbReference type="Pfam" id="PF13501">
    <property type="entry name" value="SoxY"/>
    <property type="match status" value="1"/>
</dbReference>
<evidence type="ECO:0000256" key="1">
    <source>
        <dbReference type="SAM" id="SignalP"/>
    </source>
</evidence>
<accession>G3IS74</accession>
<organism evidence="4 5">
    <name type="scientific">Methylobacter tundripaludum (strain ATCC BAA-1195 / DSM 17260 / SV96)</name>
    <dbReference type="NCBI Taxonomy" id="697282"/>
    <lineage>
        <taxon>Bacteria</taxon>
        <taxon>Pseudomonadati</taxon>
        <taxon>Pseudomonadota</taxon>
        <taxon>Gammaproteobacteria</taxon>
        <taxon>Methylococcales</taxon>
        <taxon>Methylococcaceae</taxon>
        <taxon>Methylobacter</taxon>
    </lineage>
</organism>
<dbReference type="HOGENOM" id="CLU_088210_0_0_6"/>
<dbReference type="AlphaFoldDB" id="G3IS74"/>
<dbReference type="Pfam" id="PF08770">
    <property type="entry name" value="SoxZ"/>
    <property type="match status" value="1"/>
</dbReference>
<evidence type="ECO:0000259" key="3">
    <source>
        <dbReference type="Pfam" id="PF13501"/>
    </source>
</evidence>
<dbReference type="Gene3D" id="2.60.40.2470">
    <property type="entry name" value="SoxY domain"/>
    <property type="match status" value="1"/>
</dbReference>
<dbReference type="InterPro" id="IPR030831">
    <property type="entry name" value="Fuse-rel_SoxYZ"/>
</dbReference>
<name>G3IS74_METTV</name>
<reference evidence="4 5" key="1">
    <citation type="submission" date="2011-06" db="EMBL/GenBank/DDBJ databases">
        <title>Genomic sequence of Methylobacter tundripaludum SV96.</title>
        <authorList>
            <consortium name="US DOE Joint Genome Institute"/>
            <person name="Lucas S."/>
            <person name="Han J."/>
            <person name="Lapidus A."/>
            <person name="Cheng J.-F."/>
            <person name="Goodwin L."/>
            <person name="Pitluck S."/>
            <person name="Held B."/>
            <person name="Detter J.C."/>
            <person name="Han C."/>
            <person name="Tapia R."/>
            <person name="Land M."/>
            <person name="Hauser L."/>
            <person name="Kyrpides N."/>
            <person name="Ivanova N."/>
            <person name="Ovchinnikova G."/>
            <person name="Pagani I."/>
            <person name="Klotz M.G."/>
            <person name="Dispirito A.A."/>
            <person name="Murrell J.C."/>
            <person name="Dunfield P."/>
            <person name="Kalyuzhnaya M.G."/>
            <person name="Svenning M."/>
            <person name="Trotsenko Y.A."/>
            <person name="Stein L.Y."/>
            <person name="Woyke T."/>
        </authorList>
    </citation>
    <scope>NUCLEOTIDE SEQUENCE [LARGE SCALE GENOMIC DNA]</scope>
    <source>
        <strain evidence="5">ATCC BAA-1195 / DSM 17260 / SV96</strain>
    </source>
</reference>
<dbReference type="EMBL" id="JH109152">
    <property type="protein sequence ID" value="EGW23842.1"/>
    <property type="molecule type" value="Genomic_DNA"/>
</dbReference>
<dbReference type="Proteomes" id="UP000004664">
    <property type="component" value="Unassembled WGS sequence"/>
</dbReference>
<protein>
    <submittedName>
        <fullName evidence="4">Sulfur oxidation protein SoxZ</fullName>
    </submittedName>
</protein>
<sequence precursor="true">MKYSKLLSAIFITALLPFAAIAAEDEKIWNNVLKPEYFAQQAIEESDNVIELEAPVRAEDPALVPFKIVSKIKQTKEHYIKKILVLVDSNPFPFVGDFEFTPESGKADIAMRIRVNSNSNIRAIAQTNDGKLTMTKKFVKASGGCSAPIGANLDEAMKRLGKMKFRLDGDIKVGEPTSVQLMISHPNITGMQMDQVTRFVKKAHFVKDIKVSFNGKPVLTAKTDIAVSTDPNFRFYFVPEKAGELKAEVTDTSCETPTKRDVCTKGDTYTETFKIQP</sequence>
<feature type="chain" id="PRO_5003445454" evidence="1">
    <location>
        <begin position="23"/>
        <end position="277"/>
    </location>
</feature>
<keyword evidence="1" id="KW-0732">Signal</keyword>